<dbReference type="GO" id="GO:0004714">
    <property type="term" value="F:transmembrane receptor protein tyrosine kinase activity"/>
    <property type="evidence" value="ECO:0007669"/>
    <property type="project" value="TreeGrafter"/>
</dbReference>
<dbReference type="PANTHER" id="PTHR24416">
    <property type="entry name" value="TYROSINE-PROTEIN KINASE RECEPTOR"/>
    <property type="match status" value="1"/>
</dbReference>
<evidence type="ECO:0000256" key="1">
    <source>
        <dbReference type="SAM" id="MobiDB-lite"/>
    </source>
</evidence>
<evidence type="ECO:0000313" key="4">
    <source>
        <dbReference type="Proteomes" id="UP000094527"/>
    </source>
</evidence>
<evidence type="ECO:0000313" key="3">
    <source>
        <dbReference type="EMBL" id="ODM97514.1"/>
    </source>
</evidence>
<dbReference type="EMBL" id="LJIJ01000436">
    <property type="protein sequence ID" value="ODM97514.1"/>
    <property type="molecule type" value="Genomic_DNA"/>
</dbReference>
<organism evidence="3 4">
    <name type="scientific">Orchesella cincta</name>
    <name type="common">Springtail</name>
    <name type="synonym">Podura cincta</name>
    <dbReference type="NCBI Taxonomy" id="48709"/>
    <lineage>
        <taxon>Eukaryota</taxon>
        <taxon>Metazoa</taxon>
        <taxon>Ecdysozoa</taxon>
        <taxon>Arthropoda</taxon>
        <taxon>Hexapoda</taxon>
        <taxon>Collembola</taxon>
        <taxon>Entomobryomorpha</taxon>
        <taxon>Entomobryoidea</taxon>
        <taxon>Orchesellidae</taxon>
        <taxon>Orchesellinae</taxon>
        <taxon>Orchesella</taxon>
    </lineage>
</organism>
<keyword evidence="3" id="KW-0808">Transferase</keyword>
<dbReference type="GO" id="GO:0043235">
    <property type="term" value="C:receptor complex"/>
    <property type="evidence" value="ECO:0007669"/>
    <property type="project" value="TreeGrafter"/>
</dbReference>
<keyword evidence="4" id="KW-1185">Reference proteome</keyword>
<dbReference type="Gene3D" id="3.30.200.20">
    <property type="entry name" value="Phosphorylase Kinase, domain 1"/>
    <property type="match status" value="1"/>
</dbReference>
<gene>
    <name evidence="3" type="ORF">Ocin01_09162</name>
</gene>
<dbReference type="AlphaFoldDB" id="A0A1D2MXI9"/>
<dbReference type="Pfam" id="PF07714">
    <property type="entry name" value="PK_Tyr_Ser-Thr"/>
    <property type="match status" value="1"/>
</dbReference>
<feature type="compositionally biased region" description="Polar residues" evidence="1">
    <location>
        <begin position="440"/>
        <end position="452"/>
    </location>
</feature>
<comment type="caution">
    <text evidence="3">The sequence shown here is derived from an EMBL/GenBank/DDBJ whole genome shotgun (WGS) entry which is preliminary data.</text>
</comment>
<dbReference type="GO" id="GO:0005524">
    <property type="term" value="F:ATP binding"/>
    <property type="evidence" value="ECO:0007669"/>
    <property type="project" value="InterPro"/>
</dbReference>
<dbReference type="InterPro" id="IPR000719">
    <property type="entry name" value="Prot_kinase_dom"/>
</dbReference>
<dbReference type="InterPro" id="IPR011009">
    <property type="entry name" value="Kinase-like_dom_sf"/>
</dbReference>
<keyword evidence="3" id="KW-0418">Kinase</keyword>
<reference evidence="3 4" key="1">
    <citation type="journal article" date="2016" name="Genome Biol. Evol.">
        <title>Gene Family Evolution Reflects Adaptation to Soil Environmental Stressors in the Genome of the Collembolan Orchesella cincta.</title>
        <authorList>
            <person name="Faddeeva-Vakhrusheva A."/>
            <person name="Derks M.F."/>
            <person name="Anvar S.Y."/>
            <person name="Agamennone V."/>
            <person name="Suring W."/>
            <person name="Smit S."/>
            <person name="van Straalen N.M."/>
            <person name="Roelofs D."/>
        </authorList>
    </citation>
    <scope>NUCLEOTIDE SEQUENCE [LARGE SCALE GENOMIC DNA]</scope>
    <source>
        <tissue evidence="3">Mixed pool</tissue>
    </source>
</reference>
<dbReference type="PROSITE" id="PS50011">
    <property type="entry name" value="PROTEIN_KINASE_DOM"/>
    <property type="match status" value="1"/>
</dbReference>
<feature type="compositionally biased region" description="Polar residues" evidence="1">
    <location>
        <begin position="571"/>
        <end position="595"/>
    </location>
</feature>
<dbReference type="GO" id="GO:0007169">
    <property type="term" value="P:cell surface receptor protein tyrosine kinase signaling pathway"/>
    <property type="evidence" value="ECO:0007669"/>
    <property type="project" value="TreeGrafter"/>
</dbReference>
<feature type="region of interest" description="Disordered" evidence="1">
    <location>
        <begin position="434"/>
        <end position="480"/>
    </location>
</feature>
<feature type="domain" description="Protein kinase" evidence="2">
    <location>
        <begin position="88"/>
        <end position="407"/>
    </location>
</feature>
<proteinExistence type="predicted"/>
<dbReference type="SUPFAM" id="SSF56112">
    <property type="entry name" value="Protein kinase-like (PK-like)"/>
    <property type="match status" value="1"/>
</dbReference>
<dbReference type="Proteomes" id="UP000094527">
    <property type="component" value="Unassembled WGS sequence"/>
</dbReference>
<evidence type="ECO:0000259" key="2">
    <source>
        <dbReference type="PROSITE" id="PS50011"/>
    </source>
</evidence>
<feature type="compositionally biased region" description="Basic and acidic residues" evidence="1">
    <location>
        <begin position="466"/>
        <end position="476"/>
    </location>
</feature>
<dbReference type="InterPro" id="IPR050122">
    <property type="entry name" value="RTK"/>
</dbReference>
<dbReference type="STRING" id="48709.A0A1D2MXI9"/>
<dbReference type="Gene3D" id="1.10.510.10">
    <property type="entry name" value="Transferase(Phosphotransferase) domain 1"/>
    <property type="match status" value="1"/>
</dbReference>
<dbReference type="PANTHER" id="PTHR24416:SF600">
    <property type="entry name" value="PDGF- AND VEGF-RECEPTOR RELATED, ISOFORM J"/>
    <property type="match status" value="1"/>
</dbReference>
<dbReference type="OrthoDB" id="1924919at2759"/>
<dbReference type="GO" id="GO:0005886">
    <property type="term" value="C:plasma membrane"/>
    <property type="evidence" value="ECO:0007669"/>
    <property type="project" value="TreeGrafter"/>
</dbReference>
<dbReference type="InterPro" id="IPR001245">
    <property type="entry name" value="Ser-Thr/Tyr_kinase_cat_dom"/>
</dbReference>
<accession>A0A1D2MXI9</accession>
<sequence>MRSDDDLKNEFEILNLDWDNETDSAALKYLRKLKGTKPCSSLGDKALSETKMGETNVAKDENYLCSEQLEDESSDSDEQFSDAETVYMNAPNEAQVGSSGEMKVKAKVYPKTALRGDVVVSRNIDGFYKQVSKGYVSGFEVAVKVINATEKEMGDKEIRALRKIYSLNHRNLISMFGILDNALDQPMQLLFDYRDFDTSLLKFVRDDKNPSDYATFGKFSLDVANACEYLHKIGVVHGSLAARNVIIRTATSKHDTKSKSHLKTHFNALISDYGIIQFTDGLDFQFFKASNGKVVPLRWVPEEILESGAGRIDYTRQSDVWAFSVMLWEMWTHGNVPYGNLAENWEVETHILNGCSPLTFQKPHACPKHILKVMESIFVDAAKRPTMSELVKTFVGFRTYRQEHPLEASKEKTSEGKMYVDTANASTKYVKYQNPREQQKQNGNASGSQLRQNHGGGNGFSGYSYDKGRDKGRPKEYFNSSSRPKLFPVLCPPSMLCGNNKSRPFAMQSLQPVPMNSFHAGMQMQTIHNQMTSLQSQIQALSCTVSRDHVPASSSVSVNIGSQRPCASTSSAYQRSLAQLGQMRPQSQRQGAGNRNTAKTTRKPNPKNNINKKKDQIQ</sequence>
<feature type="region of interest" description="Disordered" evidence="1">
    <location>
        <begin position="571"/>
        <end position="618"/>
    </location>
</feature>
<name>A0A1D2MXI9_ORCCI</name>
<protein>
    <submittedName>
        <fullName evidence="3">Tyrosine-protein kinase HTK16</fullName>
    </submittedName>
</protein>